<dbReference type="SUPFAM" id="SSF53098">
    <property type="entry name" value="Ribonuclease H-like"/>
    <property type="match status" value="1"/>
</dbReference>
<reference evidence="3" key="1">
    <citation type="journal article" date="2020" name="bioRxiv">
        <title>Chromosome-level reference genome of the European wasp spider Argiope bruennichi: a resource for studies on range expansion and evolutionary adaptation.</title>
        <authorList>
            <person name="Sheffer M.M."/>
            <person name="Hoppe A."/>
            <person name="Krehenwinkel H."/>
            <person name="Uhl G."/>
            <person name="Kuss A.W."/>
            <person name="Jensen L."/>
            <person name="Jensen C."/>
            <person name="Gillespie R.G."/>
            <person name="Hoff K.J."/>
            <person name="Prost S."/>
        </authorList>
    </citation>
    <scope>NUCLEOTIDE SEQUENCE</scope>
</reference>
<dbReference type="InterPro" id="IPR050092">
    <property type="entry name" value="RNase_H"/>
</dbReference>
<reference evidence="3" key="2">
    <citation type="submission" date="2020-06" db="EMBL/GenBank/DDBJ databases">
        <authorList>
            <person name="Sheffer M."/>
        </authorList>
    </citation>
    <scope>NUCLEOTIDE SEQUENCE</scope>
</reference>
<dbReference type="InterPro" id="IPR036397">
    <property type="entry name" value="RNaseH_sf"/>
</dbReference>
<protein>
    <submittedName>
        <fullName evidence="3">Retrovirus-related Pol polyprotein type-1 like protein</fullName>
    </submittedName>
</protein>
<dbReference type="PANTHER" id="PTHR10642">
    <property type="entry name" value="RIBONUCLEASE H1"/>
    <property type="match status" value="1"/>
</dbReference>
<keyword evidence="4" id="KW-1185">Reference proteome</keyword>
<dbReference type="InterPro" id="IPR002156">
    <property type="entry name" value="RNaseH_domain"/>
</dbReference>
<gene>
    <name evidence="3" type="ORF">HNY73_007609</name>
</gene>
<dbReference type="AlphaFoldDB" id="A0A8T0FHI3"/>
<feature type="domain" description="RNase H type-1" evidence="2">
    <location>
        <begin position="251"/>
        <end position="383"/>
    </location>
</feature>
<dbReference type="Pfam" id="PF00075">
    <property type="entry name" value="RNase_H"/>
    <property type="match status" value="1"/>
</dbReference>
<dbReference type="PANTHER" id="PTHR10642:SF25">
    <property type="entry name" value="RNASE H TYPE-1 DOMAIN-CONTAINING PROTEIN"/>
    <property type="match status" value="1"/>
</dbReference>
<dbReference type="InterPro" id="IPR012337">
    <property type="entry name" value="RNaseH-like_sf"/>
</dbReference>
<dbReference type="Proteomes" id="UP000807504">
    <property type="component" value="Unassembled WGS sequence"/>
</dbReference>
<accession>A0A8T0FHI3</accession>
<evidence type="ECO:0000259" key="2">
    <source>
        <dbReference type="PROSITE" id="PS50879"/>
    </source>
</evidence>
<evidence type="ECO:0000313" key="4">
    <source>
        <dbReference type="Proteomes" id="UP000807504"/>
    </source>
</evidence>
<comment type="similarity">
    <text evidence="1">Belongs to the RNase H family.</text>
</comment>
<sequence>MGSHPHATVGNHWGLPRPFGRTGLAVRQMETFGVAPLARYLLCSLALRRGDGWLHVPDLLDLFEKSSGGSPLLRVSLVRRYPRIVLGRHVETEERGGSGFIYRKKKNKPCPKSLIMATNKVNANMAKSDSRSSLNFLSDDSDIFDNAKENVILAADSPLRNPPTTSRRTLIKILKAFRTTSTHALQVLAGVLPLHLRAKELFANFLIKVQKTQVKFDDTYLDPELYEPTFNPYDQHPCEWFTFPFQKNQPSGDGIEIFTDGSKIGDRVGSAIACFYFGKLVFVDSHRLDDHSTVFQAEAYAFFMALNYIDLTNPWSKVSIYSDSLSLLSALASPKRKSWTLKQIADRIKAVNSHQRLSLHWVKAHIGVQGNKEADKQAKLGTEKDSIDTHVPRSHGTLKADIRRCILAEWQNEWARSSKGPQTRKYFPKVSTKMKSFHPFLIQFLSGHGRFPFYFNKFGITNDPLCDCGKVGTPDHYIYECIHTHLLRQKFINVHDKEHLLKDPRNIHIIHQIIAWINDHISRL</sequence>
<organism evidence="3 4">
    <name type="scientific">Argiope bruennichi</name>
    <name type="common">Wasp spider</name>
    <name type="synonym">Aranea bruennichi</name>
    <dbReference type="NCBI Taxonomy" id="94029"/>
    <lineage>
        <taxon>Eukaryota</taxon>
        <taxon>Metazoa</taxon>
        <taxon>Ecdysozoa</taxon>
        <taxon>Arthropoda</taxon>
        <taxon>Chelicerata</taxon>
        <taxon>Arachnida</taxon>
        <taxon>Araneae</taxon>
        <taxon>Araneomorphae</taxon>
        <taxon>Entelegynae</taxon>
        <taxon>Araneoidea</taxon>
        <taxon>Araneidae</taxon>
        <taxon>Argiope</taxon>
    </lineage>
</organism>
<dbReference type="PROSITE" id="PS50879">
    <property type="entry name" value="RNASE_H_1"/>
    <property type="match status" value="1"/>
</dbReference>
<dbReference type="GO" id="GO:0003676">
    <property type="term" value="F:nucleic acid binding"/>
    <property type="evidence" value="ECO:0007669"/>
    <property type="project" value="InterPro"/>
</dbReference>
<evidence type="ECO:0000313" key="3">
    <source>
        <dbReference type="EMBL" id="KAF8789688.1"/>
    </source>
</evidence>
<dbReference type="GO" id="GO:0004523">
    <property type="term" value="F:RNA-DNA hybrid ribonuclease activity"/>
    <property type="evidence" value="ECO:0007669"/>
    <property type="project" value="InterPro"/>
</dbReference>
<dbReference type="CDD" id="cd09276">
    <property type="entry name" value="Rnase_HI_RT_non_LTR"/>
    <property type="match status" value="1"/>
</dbReference>
<dbReference type="GO" id="GO:0043137">
    <property type="term" value="P:DNA replication, removal of RNA primer"/>
    <property type="evidence" value="ECO:0007669"/>
    <property type="project" value="TreeGrafter"/>
</dbReference>
<dbReference type="Gene3D" id="3.30.420.10">
    <property type="entry name" value="Ribonuclease H-like superfamily/Ribonuclease H"/>
    <property type="match status" value="1"/>
</dbReference>
<comment type="caution">
    <text evidence="3">The sequence shown here is derived from an EMBL/GenBank/DDBJ whole genome shotgun (WGS) entry which is preliminary data.</text>
</comment>
<evidence type="ECO:0000256" key="1">
    <source>
        <dbReference type="ARBA" id="ARBA00005300"/>
    </source>
</evidence>
<name>A0A8T0FHI3_ARGBR</name>
<dbReference type="EMBL" id="JABXBU010000012">
    <property type="protein sequence ID" value="KAF8789688.1"/>
    <property type="molecule type" value="Genomic_DNA"/>
</dbReference>
<proteinExistence type="inferred from homology"/>